<sequence>MKFIMFDQLNILYPLLISIFIFLVVVVFSKITMYKKTLKEKNLSIIQFYLDKKFLHNHLNKNLKSPRTENYANSFLENIKSYFKLDDIKVISQKELESDQELSSLFKEKLEEVAASFLDETKKDITTLYEVLHANKESQDQEEHRLYIYIYRLNK</sequence>
<keyword evidence="1" id="KW-0472">Membrane</keyword>
<evidence type="ECO:0000256" key="1">
    <source>
        <dbReference type="SAM" id="Phobius"/>
    </source>
</evidence>
<dbReference type="Proteomes" id="UP000008548">
    <property type="component" value="Chromosome"/>
</dbReference>
<accession>Q4UN34</accession>
<dbReference type="HOGENOM" id="CLU_130409_1_0_5"/>
<name>Q4UN34_RICFE</name>
<proteinExistence type="predicted"/>
<reference evidence="2 3" key="1">
    <citation type="journal article" date="2005" name="PLoS Biol.">
        <title>The genome sequence of Rickettsia felis identifies the first putative conjugative plasmid in an obligate intracellular parasite.</title>
        <authorList>
            <person name="Ogata H."/>
            <person name="Renesto P."/>
            <person name="Audic S."/>
            <person name="Robert C."/>
            <person name="Blanc G."/>
            <person name="Fournier P.E."/>
            <person name="Parinello H."/>
            <person name="Claverie J.M."/>
            <person name="Raoult D."/>
        </authorList>
    </citation>
    <scope>NUCLEOTIDE SEQUENCE [LARGE SCALE GENOMIC DNA]</scope>
    <source>
        <strain evidence="3">ATCC VR-1525 / URRWXCal2</strain>
    </source>
</reference>
<dbReference type="AlphaFoldDB" id="Q4UN34"/>
<protein>
    <submittedName>
        <fullName evidence="2">Uncharacterized protein</fullName>
    </submittedName>
</protein>
<dbReference type="KEGG" id="rfe:RF_0173"/>
<keyword evidence="3" id="KW-1185">Reference proteome</keyword>
<feature type="transmembrane region" description="Helical" evidence="1">
    <location>
        <begin position="12"/>
        <end position="31"/>
    </location>
</feature>
<keyword evidence="1" id="KW-0812">Transmembrane</keyword>
<evidence type="ECO:0000313" key="3">
    <source>
        <dbReference type="Proteomes" id="UP000008548"/>
    </source>
</evidence>
<keyword evidence="1" id="KW-1133">Transmembrane helix</keyword>
<gene>
    <name evidence="2" type="ordered locus">RF_0173</name>
</gene>
<evidence type="ECO:0000313" key="2">
    <source>
        <dbReference type="EMBL" id="AAY61024.1"/>
    </source>
</evidence>
<dbReference type="EMBL" id="CP000053">
    <property type="protein sequence ID" value="AAY61024.1"/>
    <property type="molecule type" value="Genomic_DNA"/>
</dbReference>
<organism evidence="2 3">
    <name type="scientific">Rickettsia felis (strain ATCC VR-1525 / URRWXCal2)</name>
    <name type="common">Rickettsia azadi</name>
    <dbReference type="NCBI Taxonomy" id="315456"/>
    <lineage>
        <taxon>Bacteria</taxon>
        <taxon>Pseudomonadati</taxon>
        <taxon>Pseudomonadota</taxon>
        <taxon>Alphaproteobacteria</taxon>
        <taxon>Rickettsiales</taxon>
        <taxon>Rickettsiaceae</taxon>
        <taxon>Rickettsieae</taxon>
        <taxon>Rickettsia</taxon>
        <taxon>spotted fever group</taxon>
    </lineage>
</organism>